<keyword evidence="4 5" id="KW-0963">Cytoplasm</keyword>
<evidence type="ECO:0000256" key="2">
    <source>
        <dbReference type="ARBA" id="ARBA00009695"/>
    </source>
</evidence>
<evidence type="ECO:0000256" key="4">
    <source>
        <dbReference type="ARBA" id="ARBA00022490"/>
    </source>
</evidence>
<dbReference type="Pfam" id="PF21981">
    <property type="entry name" value="RecX_HTH3"/>
    <property type="match status" value="1"/>
</dbReference>
<evidence type="ECO:0000259" key="6">
    <source>
        <dbReference type="Pfam" id="PF02631"/>
    </source>
</evidence>
<dbReference type="InterPro" id="IPR003783">
    <property type="entry name" value="Regulatory_RecX"/>
</dbReference>
<dbReference type="Pfam" id="PF02631">
    <property type="entry name" value="RecX_HTH2"/>
    <property type="match status" value="1"/>
</dbReference>
<feature type="domain" description="RecX third three-helical" evidence="7">
    <location>
        <begin position="100"/>
        <end position="146"/>
    </location>
</feature>
<dbReference type="InterPro" id="IPR036388">
    <property type="entry name" value="WH-like_DNA-bd_sf"/>
</dbReference>
<reference evidence="8 9" key="1">
    <citation type="submission" date="2020-08" db="EMBL/GenBank/DDBJ databases">
        <title>Genome public.</title>
        <authorList>
            <person name="Liu C."/>
            <person name="Sun Q."/>
        </authorList>
    </citation>
    <scope>NUCLEOTIDE SEQUENCE [LARGE SCALE GENOMIC DNA]</scope>
    <source>
        <strain evidence="8 9">NSJ-56</strain>
    </source>
</reference>
<dbReference type="PANTHER" id="PTHR33602">
    <property type="entry name" value="REGULATORY PROTEIN RECX FAMILY PROTEIN"/>
    <property type="match status" value="1"/>
</dbReference>
<proteinExistence type="inferred from homology"/>
<evidence type="ECO:0000256" key="5">
    <source>
        <dbReference type="HAMAP-Rule" id="MF_01114"/>
    </source>
</evidence>
<comment type="similarity">
    <text evidence="2 5">Belongs to the RecX family.</text>
</comment>
<keyword evidence="9" id="KW-1185">Reference proteome</keyword>
<evidence type="ECO:0000256" key="1">
    <source>
        <dbReference type="ARBA" id="ARBA00004496"/>
    </source>
</evidence>
<gene>
    <name evidence="5" type="primary">recX</name>
    <name evidence="8" type="ORF">H8S64_18880</name>
</gene>
<evidence type="ECO:0000313" key="8">
    <source>
        <dbReference type="EMBL" id="MBC5623163.1"/>
    </source>
</evidence>
<sequence length="153" mass="17803">MDAKKALNIVAGQCSKKEYCSADVLAKLRRWELPEKDIAEIMAFLVKNRFLDDTRFAEAYARDKFRFNRWGKLKIAQMLRRKQVADSVIGQALAALPEEDTDATCMELLRQKNKSIKDEDPYKRKAKLIRFALSRGFEYETVNRCLSHLAHFL</sequence>
<dbReference type="EMBL" id="JACOOH010000009">
    <property type="protein sequence ID" value="MBC5623163.1"/>
    <property type="molecule type" value="Genomic_DNA"/>
</dbReference>
<evidence type="ECO:0000259" key="7">
    <source>
        <dbReference type="Pfam" id="PF21981"/>
    </source>
</evidence>
<comment type="subcellular location">
    <subcellularLocation>
        <location evidence="1 5">Cytoplasm</location>
    </subcellularLocation>
</comment>
<dbReference type="PANTHER" id="PTHR33602:SF1">
    <property type="entry name" value="REGULATORY PROTEIN RECX FAMILY PROTEIN"/>
    <property type="match status" value="1"/>
</dbReference>
<protein>
    <recommendedName>
        <fullName evidence="3 5">Regulatory protein RecX</fullName>
    </recommendedName>
</protein>
<feature type="domain" description="RecX second three-helical" evidence="6">
    <location>
        <begin position="52"/>
        <end position="93"/>
    </location>
</feature>
<name>A0ABR7D5C0_9BACT</name>
<evidence type="ECO:0000256" key="3">
    <source>
        <dbReference type="ARBA" id="ARBA00018111"/>
    </source>
</evidence>
<dbReference type="InterPro" id="IPR053925">
    <property type="entry name" value="RecX_HTH_3rd"/>
</dbReference>
<comment type="function">
    <text evidence="5">Modulates RecA activity.</text>
</comment>
<dbReference type="Proteomes" id="UP000646484">
    <property type="component" value="Unassembled WGS sequence"/>
</dbReference>
<dbReference type="RefSeq" id="WP_186978211.1">
    <property type="nucleotide sequence ID" value="NZ_JACOOH010000009.1"/>
</dbReference>
<organism evidence="8 9">
    <name type="scientific">Butyricimonas hominis</name>
    <dbReference type="NCBI Taxonomy" id="2763032"/>
    <lineage>
        <taxon>Bacteria</taxon>
        <taxon>Pseudomonadati</taxon>
        <taxon>Bacteroidota</taxon>
        <taxon>Bacteroidia</taxon>
        <taxon>Bacteroidales</taxon>
        <taxon>Odoribacteraceae</taxon>
        <taxon>Butyricimonas</taxon>
    </lineage>
</organism>
<dbReference type="Gene3D" id="1.10.10.10">
    <property type="entry name" value="Winged helix-like DNA-binding domain superfamily/Winged helix DNA-binding domain"/>
    <property type="match status" value="2"/>
</dbReference>
<evidence type="ECO:0000313" key="9">
    <source>
        <dbReference type="Proteomes" id="UP000646484"/>
    </source>
</evidence>
<accession>A0ABR7D5C0</accession>
<dbReference type="InterPro" id="IPR053924">
    <property type="entry name" value="RecX_HTH_2nd"/>
</dbReference>
<comment type="caution">
    <text evidence="8">The sequence shown here is derived from an EMBL/GenBank/DDBJ whole genome shotgun (WGS) entry which is preliminary data.</text>
</comment>
<dbReference type="HAMAP" id="MF_01114">
    <property type="entry name" value="RecX"/>
    <property type="match status" value="1"/>
</dbReference>